<protein>
    <recommendedName>
        <fullName evidence="4">Lipoprotein</fullName>
    </recommendedName>
</protein>
<dbReference type="AlphaFoldDB" id="A0A928BUT6"/>
<evidence type="ECO:0000313" key="2">
    <source>
        <dbReference type="EMBL" id="MBE6267226.1"/>
    </source>
</evidence>
<name>A0A928BUT6_XYLRU</name>
<evidence type="ECO:0008006" key="4">
    <source>
        <dbReference type="Google" id="ProtNLM"/>
    </source>
</evidence>
<organism evidence="2 3">
    <name type="scientific">Xylanibacter ruminicola</name>
    <name type="common">Prevotella ruminicola</name>
    <dbReference type="NCBI Taxonomy" id="839"/>
    <lineage>
        <taxon>Bacteria</taxon>
        <taxon>Pseudomonadati</taxon>
        <taxon>Bacteroidota</taxon>
        <taxon>Bacteroidia</taxon>
        <taxon>Bacteroidales</taxon>
        <taxon>Prevotellaceae</taxon>
        <taxon>Xylanibacter</taxon>
    </lineage>
</organism>
<dbReference type="EMBL" id="SUYD01000018">
    <property type="protein sequence ID" value="MBE6267226.1"/>
    <property type="molecule type" value="Genomic_DNA"/>
</dbReference>
<keyword evidence="1" id="KW-0732">Signal</keyword>
<proteinExistence type="predicted"/>
<feature type="signal peptide" evidence="1">
    <location>
        <begin position="1"/>
        <end position="25"/>
    </location>
</feature>
<reference evidence="2" key="1">
    <citation type="submission" date="2019-04" db="EMBL/GenBank/DDBJ databases">
        <title>Evolution of Biomass-Degrading Anaerobic Consortia Revealed by Metagenomics.</title>
        <authorList>
            <person name="Peng X."/>
        </authorList>
    </citation>
    <scope>NUCLEOTIDE SEQUENCE</scope>
    <source>
        <strain evidence="2">SIG141</strain>
    </source>
</reference>
<evidence type="ECO:0000313" key="3">
    <source>
        <dbReference type="Proteomes" id="UP000763088"/>
    </source>
</evidence>
<evidence type="ECO:0000256" key="1">
    <source>
        <dbReference type="SAM" id="SignalP"/>
    </source>
</evidence>
<gene>
    <name evidence="2" type="ORF">E7102_12310</name>
</gene>
<accession>A0A928BUT6</accession>
<dbReference type="Proteomes" id="UP000763088">
    <property type="component" value="Unassembled WGS sequence"/>
</dbReference>
<feature type="chain" id="PRO_5037801941" description="Lipoprotein" evidence="1">
    <location>
        <begin position="26"/>
        <end position="669"/>
    </location>
</feature>
<sequence>MKKKIINGILMVALLAATSTSFVSCKDNDEDVKTDLTAQLQKLNGDYQAADALLNSAIQAQLANKADNSALEAFKQAVADGYVTKAEFEPFKTKVTDDIADIYSKLSDTTNPASVASRLAALDTDVQGIQADLTTINNRLKAIEDALKNFITSVNVNATSTGILENSKLFPGINMQFLGAVYGEADKAGEFPSTDAGEYVAGHGVVLTEAEIAEAKTIDWNAKDILPKAENGKSAAGTVYFTVNPSNITLGEGVKLSLINSQDKEGYLSLGAAKESGKVLSWGTRAENGVKLFEAPAYINLDAEGVAVVDPTEMINFTAIADDLKDMINAAKGIQKNASSVKSTGKEIIKSTANIVANVVKAKVPSLPAVALKAQWEDFVGTRSVISDYSIAATAVKPLSLRFGKGLGTLPTISLDRIDNFVAKIADEIKSKFPDFTNYVVDNITINNVSQYVSINVQMNPTGTGSADVYDENGNKIGTTTVTINVPINEAFGTWVNVDLSQIEAQINKNFVNMVNNMLGEMTNLTNEIGKYTDRGTNATDKATDYLEDFINRVILKLNDDGLTRVLEPILLIQGDKGVSRFSANTVFNAGEYKVLPTTVTNEFIAPLYKKYVAVLKDGKIVKAWNLTRGDADANGFTYDFAQGNYTVVYAGLDFFGNQIAKRYNVTVK</sequence>
<dbReference type="PROSITE" id="PS51257">
    <property type="entry name" value="PROKAR_LIPOPROTEIN"/>
    <property type="match status" value="1"/>
</dbReference>
<comment type="caution">
    <text evidence="2">The sequence shown here is derived from an EMBL/GenBank/DDBJ whole genome shotgun (WGS) entry which is preliminary data.</text>
</comment>